<name>A0ABV9PZR6_9BACL</name>
<organism evidence="1 2">
    <name type="scientific">Effusibacillus consociatus</name>
    <dbReference type="NCBI Taxonomy" id="1117041"/>
    <lineage>
        <taxon>Bacteria</taxon>
        <taxon>Bacillati</taxon>
        <taxon>Bacillota</taxon>
        <taxon>Bacilli</taxon>
        <taxon>Bacillales</taxon>
        <taxon>Alicyclobacillaceae</taxon>
        <taxon>Effusibacillus</taxon>
    </lineage>
</organism>
<evidence type="ECO:0000313" key="1">
    <source>
        <dbReference type="EMBL" id="MFC4767509.1"/>
    </source>
</evidence>
<reference evidence="2" key="1">
    <citation type="journal article" date="2019" name="Int. J. Syst. Evol. Microbiol.">
        <title>The Global Catalogue of Microorganisms (GCM) 10K type strain sequencing project: providing services to taxonomists for standard genome sequencing and annotation.</title>
        <authorList>
            <consortium name="The Broad Institute Genomics Platform"/>
            <consortium name="The Broad Institute Genome Sequencing Center for Infectious Disease"/>
            <person name="Wu L."/>
            <person name="Ma J."/>
        </authorList>
    </citation>
    <scope>NUCLEOTIDE SEQUENCE [LARGE SCALE GENOMIC DNA]</scope>
    <source>
        <strain evidence="2">WYCCWR 12678</strain>
    </source>
</reference>
<dbReference type="Proteomes" id="UP001596002">
    <property type="component" value="Unassembled WGS sequence"/>
</dbReference>
<sequence length="124" mass="13966">MKMVIVERDSSVSVTERRVTEKRKMLEFLPNGSFQEKEVDWVCFTGAGDEEMVLNGFIPAGFSYSGARVTSQDAQISIYQCVNSLRNSLDCQFVIAQSAGTSSYVLLKDVPTLIRFFYNLENQS</sequence>
<keyword evidence="2" id="KW-1185">Reference proteome</keyword>
<proteinExistence type="predicted"/>
<gene>
    <name evidence="1" type="ORF">ACFO8Q_09055</name>
</gene>
<protein>
    <submittedName>
        <fullName evidence="1">Uncharacterized protein</fullName>
    </submittedName>
</protein>
<evidence type="ECO:0000313" key="2">
    <source>
        <dbReference type="Proteomes" id="UP001596002"/>
    </source>
</evidence>
<dbReference type="RefSeq" id="WP_380025432.1">
    <property type="nucleotide sequence ID" value="NZ_JBHSHC010000065.1"/>
</dbReference>
<dbReference type="EMBL" id="JBHSHC010000065">
    <property type="protein sequence ID" value="MFC4767509.1"/>
    <property type="molecule type" value="Genomic_DNA"/>
</dbReference>
<comment type="caution">
    <text evidence="1">The sequence shown here is derived from an EMBL/GenBank/DDBJ whole genome shotgun (WGS) entry which is preliminary data.</text>
</comment>
<accession>A0ABV9PZR6</accession>